<reference evidence="7 8" key="2">
    <citation type="submission" date="2017-05" db="EMBL/GenBank/DDBJ databases">
        <title>Complete and WGS of Bordetella genogroups.</title>
        <authorList>
            <person name="Spilker T."/>
            <person name="Lipuma J."/>
        </authorList>
    </citation>
    <scope>NUCLEOTIDE SEQUENCE [LARGE SCALE GENOMIC DNA]</scope>
    <source>
        <strain evidence="7 8">AU9795</strain>
    </source>
</reference>
<evidence type="ECO:0000313" key="9">
    <source>
        <dbReference type="Proteomes" id="UP000217005"/>
    </source>
</evidence>
<organism evidence="6 9">
    <name type="scientific">Bordetella genomosp. 1</name>
    <dbReference type="NCBI Taxonomy" id="1395607"/>
    <lineage>
        <taxon>Bacteria</taxon>
        <taxon>Pseudomonadati</taxon>
        <taxon>Pseudomonadota</taxon>
        <taxon>Betaproteobacteria</taxon>
        <taxon>Burkholderiales</taxon>
        <taxon>Alcaligenaceae</taxon>
        <taxon>Bordetella</taxon>
    </lineage>
</organism>
<dbReference type="Pfam" id="PF07690">
    <property type="entry name" value="MFS_1"/>
    <property type="match status" value="1"/>
</dbReference>
<dbReference type="PANTHER" id="PTHR11360:SF284">
    <property type="entry name" value="EG:103B4.3 PROTEIN-RELATED"/>
    <property type="match status" value="1"/>
</dbReference>
<evidence type="ECO:0000259" key="5">
    <source>
        <dbReference type="PROSITE" id="PS50850"/>
    </source>
</evidence>
<feature type="transmembrane region" description="Helical" evidence="4">
    <location>
        <begin position="345"/>
        <end position="366"/>
    </location>
</feature>
<feature type="transmembrane region" description="Helical" evidence="4">
    <location>
        <begin position="378"/>
        <end position="396"/>
    </location>
</feature>
<dbReference type="OrthoDB" id="146345at2"/>
<keyword evidence="8" id="KW-1185">Reference proteome</keyword>
<evidence type="ECO:0000256" key="3">
    <source>
        <dbReference type="ARBA" id="ARBA00023136"/>
    </source>
</evidence>
<dbReference type="CDD" id="cd17355">
    <property type="entry name" value="MFS_YcxA_like"/>
    <property type="match status" value="1"/>
</dbReference>
<evidence type="ECO:0000256" key="2">
    <source>
        <dbReference type="ARBA" id="ARBA00022989"/>
    </source>
</evidence>
<keyword evidence="3 4" id="KW-0472">Membrane</keyword>
<dbReference type="PROSITE" id="PS50850">
    <property type="entry name" value="MFS"/>
    <property type="match status" value="1"/>
</dbReference>
<feature type="transmembrane region" description="Helical" evidence="4">
    <location>
        <begin position="107"/>
        <end position="130"/>
    </location>
</feature>
<feature type="transmembrane region" description="Helical" evidence="4">
    <location>
        <begin position="12"/>
        <end position="32"/>
    </location>
</feature>
<feature type="transmembrane region" description="Helical" evidence="4">
    <location>
        <begin position="142"/>
        <end position="166"/>
    </location>
</feature>
<keyword evidence="1 4" id="KW-0812">Transmembrane</keyword>
<feature type="transmembrane region" description="Helical" evidence="4">
    <location>
        <begin position="257"/>
        <end position="279"/>
    </location>
</feature>
<feature type="transmembrane region" description="Helical" evidence="4">
    <location>
        <begin position="52"/>
        <end position="71"/>
    </location>
</feature>
<feature type="transmembrane region" description="Helical" evidence="4">
    <location>
        <begin position="223"/>
        <end position="245"/>
    </location>
</feature>
<protein>
    <submittedName>
        <fullName evidence="6">MFS transporter</fullName>
    </submittedName>
</protein>
<dbReference type="PANTHER" id="PTHR11360">
    <property type="entry name" value="MONOCARBOXYLATE TRANSPORTER"/>
    <property type="match status" value="1"/>
</dbReference>
<evidence type="ECO:0000256" key="1">
    <source>
        <dbReference type="ARBA" id="ARBA00022692"/>
    </source>
</evidence>
<evidence type="ECO:0000313" key="7">
    <source>
        <dbReference type="EMBL" id="OZI57059.1"/>
    </source>
</evidence>
<feature type="transmembrane region" description="Helical" evidence="4">
    <location>
        <begin position="83"/>
        <end position="101"/>
    </location>
</feature>
<evidence type="ECO:0000313" key="6">
    <source>
        <dbReference type="EMBL" id="OZI32955.1"/>
    </source>
</evidence>
<accession>A0A261S709</accession>
<dbReference type="EMBL" id="NEVR01000006">
    <property type="protein sequence ID" value="OZI57059.1"/>
    <property type="molecule type" value="Genomic_DNA"/>
</dbReference>
<feature type="domain" description="Major facilitator superfamily (MFS) profile" evidence="5">
    <location>
        <begin position="14"/>
        <end position="401"/>
    </location>
</feature>
<evidence type="ECO:0000256" key="4">
    <source>
        <dbReference type="SAM" id="Phobius"/>
    </source>
</evidence>
<dbReference type="Proteomes" id="UP000217005">
    <property type="component" value="Unassembled WGS sequence"/>
</dbReference>
<dbReference type="InterPro" id="IPR036259">
    <property type="entry name" value="MFS_trans_sf"/>
</dbReference>
<comment type="caution">
    <text evidence="6">The sequence shown here is derived from an EMBL/GenBank/DDBJ whole genome shotgun (WGS) entry which is preliminary data.</text>
</comment>
<dbReference type="InterPro" id="IPR050327">
    <property type="entry name" value="Proton-linked_MCT"/>
</dbReference>
<dbReference type="GO" id="GO:0022857">
    <property type="term" value="F:transmembrane transporter activity"/>
    <property type="evidence" value="ECO:0007669"/>
    <property type="project" value="InterPro"/>
</dbReference>
<proteinExistence type="predicted"/>
<dbReference type="SUPFAM" id="SSF103473">
    <property type="entry name" value="MFS general substrate transporter"/>
    <property type="match status" value="1"/>
</dbReference>
<dbReference type="EMBL" id="NEVL01000004">
    <property type="protein sequence ID" value="OZI32955.1"/>
    <property type="molecule type" value="Genomic_DNA"/>
</dbReference>
<sequence length="409" mass="42459">MDNASPRAARASSIWPVVLAAGIVLGLSLGQRHSSGLYQLPVIDSFGLTRETFSFAIAVQNIVWGLAQPFSGYLADRFGTARVVFGGALLYVAGVALTTLSDGRLSLTLSAGLLIGLGLAGTAWTVNGAVGRKVPAAQRSRALGAVSAMGALGQFVMLPLGMFLIGTLGWQGALLACAVLLATMAPLAFFLSEPKQGGAPAPAAAAGPAPVPIRQALGNRDLWLLWLGFMACGFHLAFIATHLPAYLSDHGIGGGTAALALGLVGLFNIAGTFFFGLMGERHTKKYVLAMLYLLRTAVITVYFLAPVSVASTLVFACAMGFLWLGTAPVTTGLVANLFGLKSLSTLFGVVFLGHQVGSFLGVWLGGVLFELTGSYDPVWLLSIAIGLFSAAMHLPVREQRAPVAVPASR</sequence>
<name>A0A261S709_9BORD</name>
<reference evidence="6 9" key="1">
    <citation type="submission" date="2017-05" db="EMBL/GenBank/DDBJ databases">
        <title>Complete and WGS of Bordetella genogroups.</title>
        <authorList>
            <person name="Spilker T."/>
            <person name="LiPuma J."/>
        </authorList>
    </citation>
    <scope>NUCLEOTIDE SEQUENCE [LARGE SCALE GENOMIC DNA]</scope>
    <source>
        <strain evidence="6 9">AU17610</strain>
    </source>
</reference>
<feature type="transmembrane region" description="Helical" evidence="4">
    <location>
        <begin position="172"/>
        <end position="191"/>
    </location>
</feature>
<evidence type="ECO:0000313" key="8">
    <source>
        <dbReference type="Proteomes" id="UP000216354"/>
    </source>
</evidence>
<keyword evidence="2 4" id="KW-1133">Transmembrane helix</keyword>
<feature type="transmembrane region" description="Helical" evidence="4">
    <location>
        <begin position="313"/>
        <end position="338"/>
    </location>
</feature>
<dbReference type="Gene3D" id="1.20.1250.20">
    <property type="entry name" value="MFS general substrate transporter like domains"/>
    <property type="match status" value="2"/>
</dbReference>
<dbReference type="Proteomes" id="UP000216354">
    <property type="component" value="Unassembled WGS sequence"/>
</dbReference>
<gene>
    <name evidence="7" type="ORF">CAL27_22645</name>
    <name evidence="6" type="ORF">CEG14_18970</name>
</gene>
<feature type="transmembrane region" description="Helical" evidence="4">
    <location>
        <begin position="286"/>
        <end position="307"/>
    </location>
</feature>
<dbReference type="AlphaFoldDB" id="A0A261S709"/>
<dbReference type="RefSeq" id="WP_094827950.1">
    <property type="nucleotide sequence ID" value="NZ_NEVL01000004.1"/>
</dbReference>
<dbReference type="InterPro" id="IPR011701">
    <property type="entry name" value="MFS"/>
</dbReference>
<dbReference type="InterPro" id="IPR020846">
    <property type="entry name" value="MFS_dom"/>
</dbReference>